<dbReference type="PRINTS" id="PR00080">
    <property type="entry name" value="SDRFAMILY"/>
</dbReference>
<dbReference type="AlphaFoldDB" id="A0A318ELE3"/>
<sequence length="229" mass="23595">MAMLANKSVIVTGGLGALGRVVVSELAAQGARVAVLDCSARPDAGRAEVVYDGVDLCNASATAKAMESIAAQLGGIYGLVNVAGGFRYEPISEGTLDTWDLMYETNLRSCAAACLSVLPYLRSNGSGRIVNIGAASAQRATCGLGAYAASKAGVARLTESLSDELKDQSITVNAVLPSVIDTPANRLQMSGADFTRWVSPTSVAHLVAFLLSDQSIDITGALVPIVGRM</sequence>
<protein>
    <submittedName>
        <fullName evidence="4">NAD(P)-dependent dehydrogenase (Short-subunit alcohol dehydrogenase family)</fullName>
    </submittedName>
</protein>
<organism evidence="4 5">
    <name type="scientific">Sinimarinibacterium flocculans</name>
    <dbReference type="NCBI Taxonomy" id="985250"/>
    <lineage>
        <taxon>Bacteria</taxon>
        <taxon>Pseudomonadati</taxon>
        <taxon>Pseudomonadota</taxon>
        <taxon>Gammaproteobacteria</taxon>
        <taxon>Nevskiales</taxon>
        <taxon>Nevskiaceae</taxon>
        <taxon>Sinimarinibacterium</taxon>
    </lineage>
</organism>
<comment type="similarity">
    <text evidence="1 3">Belongs to the short-chain dehydrogenases/reductases (SDR) family.</text>
</comment>
<dbReference type="PRINTS" id="PR00081">
    <property type="entry name" value="GDHRDH"/>
</dbReference>
<dbReference type="Pfam" id="PF00106">
    <property type="entry name" value="adh_short"/>
    <property type="match status" value="1"/>
</dbReference>
<dbReference type="InterPro" id="IPR002347">
    <property type="entry name" value="SDR_fam"/>
</dbReference>
<dbReference type="PANTHER" id="PTHR24321:SF8">
    <property type="entry name" value="ESTRADIOL 17-BETA-DEHYDROGENASE 8-RELATED"/>
    <property type="match status" value="1"/>
</dbReference>
<dbReference type="EMBL" id="QICN01000001">
    <property type="protein sequence ID" value="PXV71664.1"/>
    <property type="molecule type" value="Genomic_DNA"/>
</dbReference>
<comment type="caution">
    <text evidence="4">The sequence shown here is derived from an EMBL/GenBank/DDBJ whole genome shotgun (WGS) entry which is preliminary data.</text>
</comment>
<evidence type="ECO:0000313" key="5">
    <source>
        <dbReference type="Proteomes" id="UP000248330"/>
    </source>
</evidence>
<keyword evidence="5" id="KW-1185">Reference proteome</keyword>
<dbReference type="Gene3D" id="3.40.50.720">
    <property type="entry name" value="NAD(P)-binding Rossmann-like Domain"/>
    <property type="match status" value="1"/>
</dbReference>
<evidence type="ECO:0000256" key="1">
    <source>
        <dbReference type="ARBA" id="ARBA00006484"/>
    </source>
</evidence>
<dbReference type="PANTHER" id="PTHR24321">
    <property type="entry name" value="DEHYDROGENASES, SHORT CHAIN"/>
    <property type="match status" value="1"/>
</dbReference>
<evidence type="ECO:0000256" key="3">
    <source>
        <dbReference type="RuleBase" id="RU000363"/>
    </source>
</evidence>
<accession>A0A318ELE3</accession>
<gene>
    <name evidence="4" type="ORF">C8D93_101719</name>
</gene>
<dbReference type="InterPro" id="IPR020904">
    <property type="entry name" value="Sc_DH/Rdtase_CS"/>
</dbReference>
<reference evidence="4 5" key="1">
    <citation type="submission" date="2018-04" db="EMBL/GenBank/DDBJ databases">
        <title>Genomic Encyclopedia of Type Strains, Phase IV (KMG-IV): sequencing the most valuable type-strain genomes for metagenomic binning, comparative biology and taxonomic classification.</title>
        <authorList>
            <person name="Goeker M."/>
        </authorList>
    </citation>
    <scope>NUCLEOTIDE SEQUENCE [LARGE SCALE GENOMIC DNA]</scope>
    <source>
        <strain evidence="4 5">DSM 104150</strain>
    </source>
</reference>
<dbReference type="GO" id="GO:0016491">
    <property type="term" value="F:oxidoreductase activity"/>
    <property type="evidence" value="ECO:0007669"/>
    <property type="project" value="UniProtKB-KW"/>
</dbReference>
<dbReference type="Proteomes" id="UP000248330">
    <property type="component" value="Unassembled WGS sequence"/>
</dbReference>
<dbReference type="SUPFAM" id="SSF51735">
    <property type="entry name" value="NAD(P)-binding Rossmann-fold domains"/>
    <property type="match status" value="1"/>
</dbReference>
<keyword evidence="2" id="KW-0560">Oxidoreductase</keyword>
<dbReference type="InterPro" id="IPR036291">
    <property type="entry name" value="NAD(P)-bd_dom_sf"/>
</dbReference>
<dbReference type="PROSITE" id="PS00061">
    <property type="entry name" value="ADH_SHORT"/>
    <property type="match status" value="1"/>
</dbReference>
<evidence type="ECO:0000313" key="4">
    <source>
        <dbReference type="EMBL" id="PXV71664.1"/>
    </source>
</evidence>
<evidence type="ECO:0000256" key="2">
    <source>
        <dbReference type="ARBA" id="ARBA00023002"/>
    </source>
</evidence>
<proteinExistence type="inferred from homology"/>
<name>A0A318ELE3_9GAMM</name>